<proteinExistence type="predicted"/>
<dbReference type="InterPro" id="IPR015943">
    <property type="entry name" value="WD40/YVTN_repeat-like_dom_sf"/>
</dbReference>
<feature type="region of interest" description="Disordered" evidence="1">
    <location>
        <begin position="1"/>
        <end position="27"/>
    </location>
</feature>
<name>A0ABT2QF66_9EURY</name>
<feature type="domain" description="Oligogalacturonate lyase" evidence="2">
    <location>
        <begin position="20"/>
        <end position="312"/>
    </location>
</feature>
<dbReference type="EMBL" id="JAOPKB010000006">
    <property type="protein sequence ID" value="MCU4973534.1"/>
    <property type="molecule type" value="Genomic_DNA"/>
</dbReference>
<protein>
    <submittedName>
        <fullName evidence="3">Oligogalacturonate lyase family protein</fullName>
    </submittedName>
</protein>
<feature type="region of interest" description="Disordered" evidence="1">
    <location>
        <begin position="280"/>
        <end position="311"/>
    </location>
</feature>
<evidence type="ECO:0000313" key="3">
    <source>
        <dbReference type="EMBL" id="MCU4973534.1"/>
    </source>
</evidence>
<dbReference type="SUPFAM" id="SSF69322">
    <property type="entry name" value="Tricorn protease domain 2"/>
    <property type="match status" value="1"/>
</dbReference>
<dbReference type="Proteomes" id="UP001320972">
    <property type="component" value="Unassembled WGS sequence"/>
</dbReference>
<dbReference type="GO" id="GO:0016829">
    <property type="term" value="F:lyase activity"/>
    <property type="evidence" value="ECO:0007669"/>
    <property type="project" value="UniProtKB-KW"/>
</dbReference>
<dbReference type="Pfam" id="PF14583">
    <property type="entry name" value="Pectate_lyase22"/>
    <property type="match status" value="1"/>
</dbReference>
<reference evidence="3 4" key="1">
    <citation type="submission" date="2022-09" db="EMBL/GenBank/DDBJ databases">
        <title>Enrichment on poylsaccharides allowed isolation of novel metabolic and taxonomic groups of Haloarchaea.</title>
        <authorList>
            <person name="Sorokin D.Y."/>
            <person name="Elcheninov A.G."/>
            <person name="Khizhniak T.V."/>
            <person name="Kolganova T.V."/>
            <person name="Kublanov I.V."/>
        </authorList>
    </citation>
    <scope>NUCLEOTIDE SEQUENCE [LARGE SCALE GENOMIC DNA]</scope>
    <source>
        <strain evidence="3 4">AArc-m2/3/4</strain>
    </source>
</reference>
<evidence type="ECO:0000259" key="2">
    <source>
        <dbReference type="Pfam" id="PF14583"/>
    </source>
</evidence>
<feature type="compositionally biased region" description="Basic and acidic residues" evidence="1">
    <location>
        <begin position="281"/>
        <end position="290"/>
    </location>
</feature>
<keyword evidence="3" id="KW-0456">Lyase</keyword>
<sequence length="390" mass="42922">MTENISQGARAGSHWPSEGDVYDDPNTGATVRRLTGYPGAGSLHPYFTEPCLYDDGRRMVVSSDRTGDSQVFSIDLETGLLTQLSDVPAVEAGTSSRPAIVENGEAVYRWSGDHMVAIDLETLSVRSLYEKPSGYHGKIPGVSADGANVIVSIVEDVRDRTGDDWMTEKFELGPHSKVLSIPTDGGEVETLVEDDRWIGHVNPSPTRPELLTYCEEGPWGRVDNRIWVLDSETGETWTVREMPGEGGVGHEYWLADGERVGYHGWERDSDGNRRAFAGSARYDDTDHLETEIPEGGTHTHSNTPELLVTDGSPDIPCNLLYRYDEEAGEYEGPRLLATHDWGAASPHPHSRLLPDGSGVVFDSNRYDGSNDVFLVELPPFEELPEYDGSL</sequence>
<evidence type="ECO:0000256" key="1">
    <source>
        <dbReference type="SAM" id="MobiDB-lite"/>
    </source>
</evidence>
<evidence type="ECO:0000313" key="4">
    <source>
        <dbReference type="Proteomes" id="UP001320972"/>
    </source>
</evidence>
<dbReference type="Gene3D" id="2.130.10.10">
    <property type="entry name" value="YVTN repeat-like/Quinoprotein amine dehydrogenase"/>
    <property type="match status" value="1"/>
</dbReference>
<comment type="caution">
    <text evidence="3">The sequence shown here is derived from an EMBL/GenBank/DDBJ whole genome shotgun (WGS) entry which is preliminary data.</text>
</comment>
<organism evidence="3 4">
    <name type="scientific">Natronoglomus mannanivorans</name>
    <dbReference type="NCBI Taxonomy" id="2979990"/>
    <lineage>
        <taxon>Archaea</taxon>
        <taxon>Methanobacteriati</taxon>
        <taxon>Methanobacteriota</taxon>
        <taxon>Stenosarchaea group</taxon>
        <taxon>Halobacteria</taxon>
        <taxon>Halobacteriales</taxon>
        <taxon>Natrialbaceae</taxon>
        <taxon>Natronoglomus</taxon>
    </lineage>
</organism>
<gene>
    <name evidence="3" type="ORF">OB955_12380</name>
</gene>
<keyword evidence="4" id="KW-1185">Reference proteome</keyword>
<accession>A0ABT2QF66</accession>
<dbReference type="InterPro" id="IPR027946">
    <property type="entry name" value="Ogl_dom"/>
</dbReference>
<dbReference type="RefSeq" id="WP_338008000.1">
    <property type="nucleotide sequence ID" value="NZ_JAOPKB010000006.1"/>
</dbReference>